<keyword evidence="8" id="KW-0812">Transmembrane</keyword>
<dbReference type="SUPFAM" id="SSF51306">
    <property type="entry name" value="LexA/Signal peptidase"/>
    <property type="match status" value="1"/>
</dbReference>
<dbReference type="AlphaFoldDB" id="A0A4R9M483"/>
<feature type="compositionally biased region" description="Polar residues" evidence="10">
    <location>
        <begin position="1"/>
        <end position="11"/>
    </location>
</feature>
<feature type="transmembrane region" description="Helical" evidence="8">
    <location>
        <begin position="30"/>
        <end position="47"/>
    </location>
</feature>
<dbReference type="PROSITE" id="PS00501">
    <property type="entry name" value="SPASE_I_1"/>
    <property type="match status" value="1"/>
</dbReference>
<comment type="catalytic activity">
    <reaction evidence="1 8">
        <text>Cleavage of hydrophobic, N-terminal signal or leader sequences from secreted and periplasmic proteins.</text>
        <dbReference type="EC" id="3.4.21.89"/>
    </reaction>
</comment>
<organism evidence="12 13">
    <name type="scientific">Leptospira idonii</name>
    <dbReference type="NCBI Taxonomy" id="1193500"/>
    <lineage>
        <taxon>Bacteria</taxon>
        <taxon>Pseudomonadati</taxon>
        <taxon>Spirochaetota</taxon>
        <taxon>Spirochaetia</taxon>
        <taxon>Leptospirales</taxon>
        <taxon>Leptospiraceae</taxon>
        <taxon>Leptospira</taxon>
    </lineage>
</organism>
<dbReference type="Pfam" id="PF10502">
    <property type="entry name" value="Peptidase_S26"/>
    <property type="match status" value="1"/>
</dbReference>
<dbReference type="InterPro" id="IPR000223">
    <property type="entry name" value="Pept_S26A_signal_pept_1"/>
</dbReference>
<gene>
    <name evidence="12" type="primary">lepB</name>
    <name evidence="12" type="ORF">EHS15_02105</name>
</gene>
<evidence type="ECO:0000256" key="6">
    <source>
        <dbReference type="ARBA" id="ARBA00022801"/>
    </source>
</evidence>
<evidence type="ECO:0000256" key="7">
    <source>
        <dbReference type="PIRSR" id="PIRSR600223-1"/>
    </source>
</evidence>
<comment type="caution">
    <text evidence="12">The sequence shown here is derived from an EMBL/GenBank/DDBJ whole genome shotgun (WGS) entry which is preliminary data.</text>
</comment>
<accession>A0A4R9M483</accession>
<evidence type="ECO:0000256" key="1">
    <source>
        <dbReference type="ARBA" id="ARBA00000677"/>
    </source>
</evidence>
<evidence type="ECO:0000259" key="11">
    <source>
        <dbReference type="Pfam" id="PF10502"/>
    </source>
</evidence>
<name>A0A4R9M483_9LEPT</name>
<dbReference type="PRINTS" id="PR00727">
    <property type="entry name" value="LEADERPTASE"/>
</dbReference>
<reference evidence="12" key="1">
    <citation type="journal article" date="2019" name="PLoS Negl. Trop. Dis.">
        <title>Revisiting the worldwide diversity of Leptospira species in the environment.</title>
        <authorList>
            <person name="Vincent A.T."/>
            <person name="Schiettekatte O."/>
            <person name="Bourhy P."/>
            <person name="Veyrier F.J."/>
            <person name="Picardeau M."/>
        </authorList>
    </citation>
    <scope>NUCLEOTIDE SEQUENCE [LARGE SCALE GENOMIC DNA]</scope>
    <source>
        <strain evidence="12">201300427</strain>
    </source>
</reference>
<keyword evidence="8" id="KW-1133">Transmembrane helix</keyword>
<evidence type="ECO:0000256" key="5">
    <source>
        <dbReference type="ARBA" id="ARBA00022670"/>
    </source>
</evidence>
<protein>
    <recommendedName>
        <fullName evidence="4 8">Signal peptidase I</fullName>
        <ecNumber evidence="3 8">3.4.21.89</ecNumber>
    </recommendedName>
</protein>
<dbReference type="GO" id="GO:0016020">
    <property type="term" value="C:membrane"/>
    <property type="evidence" value="ECO:0007669"/>
    <property type="project" value="UniProtKB-SubCell"/>
</dbReference>
<keyword evidence="13" id="KW-1185">Reference proteome</keyword>
<feature type="region of interest" description="Disordered" evidence="10">
    <location>
        <begin position="1"/>
        <end position="27"/>
    </location>
</feature>
<keyword evidence="6 8" id="KW-0378">Hydrolase</keyword>
<dbReference type="Proteomes" id="UP000298058">
    <property type="component" value="Unassembled WGS sequence"/>
</dbReference>
<dbReference type="OrthoDB" id="9802919at2"/>
<dbReference type="EC" id="3.4.21.89" evidence="3 8"/>
<sequence>MGIFSSIFNSETSKKNPTKKQTNPKPNEDTFAGIVSFLMIVVLVFAFKSSVLDANNIPSGSMIPTLKIGDFLFVNKMRYSFRIPFTDTELIRYDDPKRGDIITFIPPADAVRGESRSGIFAKRFVKRVVGLPGDTIRITRKFIDSPTRDRVLLAYFEYKPKGEAEFQSFSPEEVPIGDELSDLDNTKASSRALFIEQKPGFQHYMLEGYEDSPLLNYCDFKEGCVIPDNHYMAMGDNRDDSFDSRSWGFVPREDILGKALVIYFSINWKDSTCEFKSGKELAEKGDIFAERYSPTEIASRCHPDEIRYSVHSGDEDRYEESRLGWLERTFRYRLWRLDVRWDRVGRILK</sequence>
<evidence type="ECO:0000256" key="9">
    <source>
        <dbReference type="RuleBase" id="RU362042"/>
    </source>
</evidence>
<keyword evidence="8" id="KW-0472">Membrane</keyword>
<evidence type="ECO:0000256" key="2">
    <source>
        <dbReference type="ARBA" id="ARBA00009370"/>
    </source>
</evidence>
<dbReference type="InterPro" id="IPR019533">
    <property type="entry name" value="Peptidase_S26"/>
</dbReference>
<dbReference type="EMBL" id="RQHW01000008">
    <property type="protein sequence ID" value="TGN20675.1"/>
    <property type="molecule type" value="Genomic_DNA"/>
</dbReference>
<dbReference type="GO" id="GO:0006465">
    <property type="term" value="P:signal peptide processing"/>
    <property type="evidence" value="ECO:0007669"/>
    <property type="project" value="InterPro"/>
</dbReference>
<dbReference type="PANTHER" id="PTHR43390:SF1">
    <property type="entry name" value="CHLOROPLAST PROCESSING PEPTIDASE"/>
    <property type="match status" value="1"/>
</dbReference>
<evidence type="ECO:0000256" key="8">
    <source>
        <dbReference type="RuleBase" id="RU003993"/>
    </source>
</evidence>
<dbReference type="RefSeq" id="WP_135758890.1">
    <property type="nucleotide sequence ID" value="NZ_RQHW01000008.1"/>
</dbReference>
<feature type="domain" description="Peptidase S26" evidence="11">
    <location>
        <begin position="34"/>
        <end position="264"/>
    </location>
</feature>
<dbReference type="GO" id="GO:0009003">
    <property type="term" value="F:signal peptidase activity"/>
    <property type="evidence" value="ECO:0007669"/>
    <property type="project" value="UniProtKB-EC"/>
</dbReference>
<evidence type="ECO:0000256" key="3">
    <source>
        <dbReference type="ARBA" id="ARBA00013208"/>
    </source>
</evidence>
<dbReference type="GO" id="GO:0004252">
    <property type="term" value="F:serine-type endopeptidase activity"/>
    <property type="evidence" value="ECO:0007669"/>
    <property type="project" value="InterPro"/>
</dbReference>
<feature type="active site" evidence="7">
    <location>
        <position position="126"/>
    </location>
</feature>
<keyword evidence="5 8" id="KW-0645">Protease</keyword>
<evidence type="ECO:0000313" key="12">
    <source>
        <dbReference type="EMBL" id="TGN20675.1"/>
    </source>
</evidence>
<proteinExistence type="inferred from homology"/>
<comment type="similarity">
    <text evidence="2 9">Belongs to the peptidase S26 family.</text>
</comment>
<dbReference type="InterPro" id="IPR019756">
    <property type="entry name" value="Pept_S26A_signal_pept_1_Ser-AS"/>
</dbReference>
<comment type="subcellular location">
    <subcellularLocation>
        <location evidence="9">Membrane</location>
        <topology evidence="9">Single-pass type II membrane protein</topology>
    </subcellularLocation>
</comment>
<dbReference type="CDD" id="cd06530">
    <property type="entry name" value="S26_SPase_I"/>
    <property type="match status" value="1"/>
</dbReference>
<dbReference type="InterPro" id="IPR036286">
    <property type="entry name" value="LexA/Signal_pep-like_sf"/>
</dbReference>
<evidence type="ECO:0000256" key="4">
    <source>
        <dbReference type="ARBA" id="ARBA00019232"/>
    </source>
</evidence>
<dbReference type="NCBIfam" id="TIGR02227">
    <property type="entry name" value="sigpep_I_bact"/>
    <property type="match status" value="1"/>
</dbReference>
<evidence type="ECO:0000256" key="10">
    <source>
        <dbReference type="SAM" id="MobiDB-lite"/>
    </source>
</evidence>
<dbReference type="Gene3D" id="2.10.109.10">
    <property type="entry name" value="Umud Fragment, subunit A"/>
    <property type="match status" value="1"/>
</dbReference>
<evidence type="ECO:0000313" key="13">
    <source>
        <dbReference type="Proteomes" id="UP000298058"/>
    </source>
</evidence>
<dbReference type="PANTHER" id="PTHR43390">
    <property type="entry name" value="SIGNAL PEPTIDASE I"/>
    <property type="match status" value="1"/>
</dbReference>
<dbReference type="InterPro" id="IPR019757">
    <property type="entry name" value="Pept_S26A_signal_pept_1_Lys-AS"/>
</dbReference>
<feature type="active site" evidence="7">
    <location>
        <position position="61"/>
    </location>
</feature>
<dbReference type="PROSITE" id="PS00760">
    <property type="entry name" value="SPASE_I_2"/>
    <property type="match status" value="1"/>
</dbReference>